<reference evidence="2" key="1">
    <citation type="submission" date="2021-03" db="EMBL/GenBank/DDBJ databases">
        <authorList>
            <person name="Tagirdzhanova G."/>
        </authorList>
    </citation>
    <scope>NUCLEOTIDE SEQUENCE</scope>
</reference>
<proteinExistence type="predicted"/>
<dbReference type="AlphaFoldDB" id="A0A8H3G7W1"/>
<name>A0A8H3G7W1_9LECA</name>
<keyword evidence="1" id="KW-0732">Signal</keyword>
<accession>A0A8H3G7W1</accession>
<keyword evidence="3" id="KW-1185">Reference proteome</keyword>
<protein>
    <submittedName>
        <fullName evidence="2">Uncharacterized protein</fullName>
    </submittedName>
</protein>
<feature type="chain" id="PRO_5034238387" evidence="1">
    <location>
        <begin position="19"/>
        <end position="344"/>
    </location>
</feature>
<gene>
    <name evidence="2" type="ORF">IMSHALPRED_011144</name>
</gene>
<dbReference type="EMBL" id="CAJPDT010000099">
    <property type="protein sequence ID" value="CAF9937455.1"/>
    <property type="molecule type" value="Genomic_DNA"/>
</dbReference>
<feature type="signal peptide" evidence="1">
    <location>
        <begin position="1"/>
        <end position="18"/>
    </location>
</feature>
<dbReference type="Proteomes" id="UP000664534">
    <property type="component" value="Unassembled WGS sequence"/>
</dbReference>
<sequence>MLLDLLIKFAAFAIVCSAAVTPSLQLIKKTQLSPSRQKNISATALEIPPSLNGSRSPITIDPRFTYDTKFADQVLDKNSAYLSTLLALADLSTMGWTHVLRWEEQYLFEYGDVAIRIHASQNPSTLQYRHAIWGLYSAIRESSANGFKACVLTLYWKPRVTDRPKILGYVSIIGETALRIDSGNSTENSPELSSPTQKNATGMALANLTTLLNSSAIASGTTDSTHLKIELHLLGRPLDIDAVFVTIYAAIVYLASFPQPQRIIQPGLVRDSLSRTVIRWDSSHLTTEPRLEYRDVVLALTNLAVYMSEENRFEEARFVLYVDEIETGRGWMYRSGAGGVSNAE</sequence>
<evidence type="ECO:0000256" key="1">
    <source>
        <dbReference type="SAM" id="SignalP"/>
    </source>
</evidence>
<organism evidence="2 3">
    <name type="scientific">Imshaugia aleurites</name>
    <dbReference type="NCBI Taxonomy" id="172621"/>
    <lineage>
        <taxon>Eukaryota</taxon>
        <taxon>Fungi</taxon>
        <taxon>Dikarya</taxon>
        <taxon>Ascomycota</taxon>
        <taxon>Pezizomycotina</taxon>
        <taxon>Lecanoromycetes</taxon>
        <taxon>OSLEUM clade</taxon>
        <taxon>Lecanoromycetidae</taxon>
        <taxon>Lecanorales</taxon>
        <taxon>Lecanorineae</taxon>
        <taxon>Parmeliaceae</taxon>
        <taxon>Imshaugia</taxon>
    </lineage>
</organism>
<comment type="caution">
    <text evidence="2">The sequence shown here is derived from an EMBL/GenBank/DDBJ whole genome shotgun (WGS) entry which is preliminary data.</text>
</comment>
<evidence type="ECO:0000313" key="3">
    <source>
        <dbReference type="Proteomes" id="UP000664534"/>
    </source>
</evidence>
<dbReference type="OrthoDB" id="5371225at2759"/>
<evidence type="ECO:0000313" key="2">
    <source>
        <dbReference type="EMBL" id="CAF9937455.1"/>
    </source>
</evidence>